<protein>
    <submittedName>
        <fullName evidence="1">Uncharacterized protein</fullName>
    </submittedName>
</protein>
<dbReference type="Proteomes" id="UP000246073">
    <property type="component" value="Unassembled WGS sequence"/>
</dbReference>
<dbReference type="AlphaFoldDB" id="A0A2P9HK26"/>
<gene>
    <name evidence="1" type="ORF">OHAE_324</name>
</gene>
<evidence type="ECO:0000313" key="1">
    <source>
        <dbReference type="EMBL" id="SPL64457.1"/>
    </source>
</evidence>
<organism evidence="1 2">
    <name type="scientific">Ochrobactrum soli</name>
    <dbReference type="NCBI Taxonomy" id="2448455"/>
    <lineage>
        <taxon>Bacteria</taxon>
        <taxon>Pseudomonadati</taxon>
        <taxon>Pseudomonadota</taxon>
        <taxon>Alphaproteobacteria</taxon>
        <taxon>Hyphomicrobiales</taxon>
        <taxon>Brucellaceae</taxon>
        <taxon>Brucella/Ochrobactrum group</taxon>
        <taxon>Ochrobactrum</taxon>
    </lineage>
</organism>
<accession>A0A2P9HK26</accession>
<evidence type="ECO:0000313" key="2">
    <source>
        <dbReference type="Proteomes" id="UP000246073"/>
    </source>
</evidence>
<name>A0A2P9HK26_9HYPH</name>
<reference evidence="2" key="1">
    <citation type="submission" date="2017-12" db="EMBL/GenBank/DDBJ databases">
        <authorList>
            <person name="Diaz M."/>
        </authorList>
    </citation>
    <scope>NUCLEOTIDE SEQUENCE [LARGE SCALE GENOMIC DNA]</scope>
    <source>
        <strain evidence="2">FI11154</strain>
    </source>
</reference>
<proteinExistence type="predicted"/>
<sequence>MLNMVFFIGSIARNRRSNHGAHIERLLPGLQASLRDRKQNVAI</sequence>
<dbReference type="EMBL" id="OOFM01000005">
    <property type="protein sequence ID" value="SPL64457.1"/>
    <property type="molecule type" value="Genomic_DNA"/>
</dbReference>